<dbReference type="InterPro" id="IPR057949">
    <property type="entry name" value="TPR_TEX10"/>
</dbReference>
<dbReference type="GO" id="GO:0120330">
    <property type="term" value="C:rixosome complex"/>
    <property type="evidence" value="ECO:0007669"/>
    <property type="project" value="UniProtKB-UniRule"/>
</dbReference>
<dbReference type="GO" id="GO:0005634">
    <property type="term" value="C:nucleus"/>
    <property type="evidence" value="ECO:0007669"/>
    <property type="project" value="UniProtKB-SubCell"/>
</dbReference>
<name>A0A9W8H7V1_9FUNG</name>
<dbReference type="InterPro" id="IPR011989">
    <property type="entry name" value="ARM-like"/>
</dbReference>
<dbReference type="PANTHER" id="PTHR16056">
    <property type="entry name" value="REGULATOR OF MICROTUBULE DYNAMICS PROTEIN"/>
    <property type="match status" value="1"/>
</dbReference>
<keyword evidence="5 6" id="KW-0539">Nucleus</keyword>
<dbReference type="AlphaFoldDB" id="A0A9W8H7V1"/>
<evidence type="ECO:0000313" key="10">
    <source>
        <dbReference type="Proteomes" id="UP001140217"/>
    </source>
</evidence>
<evidence type="ECO:0000256" key="2">
    <source>
        <dbReference type="ARBA" id="ARBA00004604"/>
    </source>
</evidence>
<dbReference type="Pfam" id="PF25781">
    <property type="entry name" value="TPR_TEX10"/>
    <property type="match status" value="1"/>
</dbReference>
<evidence type="ECO:0000256" key="4">
    <source>
        <dbReference type="ARBA" id="ARBA00006427"/>
    </source>
</evidence>
<dbReference type="OrthoDB" id="361362at2759"/>
<keyword evidence="6" id="KW-0690">Ribosome biogenesis</keyword>
<evidence type="ECO:0000256" key="1">
    <source>
        <dbReference type="ARBA" id="ARBA00002355"/>
    </source>
</evidence>
<dbReference type="EMBL" id="JANBUL010000118">
    <property type="protein sequence ID" value="KAJ2780991.1"/>
    <property type="molecule type" value="Genomic_DNA"/>
</dbReference>
<dbReference type="InterPro" id="IPR016024">
    <property type="entry name" value="ARM-type_fold"/>
</dbReference>
<evidence type="ECO:0000256" key="6">
    <source>
        <dbReference type="RuleBase" id="RU368021"/>
    </source>
</evidence>
<dbReference type="Pfam" id="PF12333">
    <property type="entry name" value="Ipi1_N"/>
    <property type="match status" value="1"/>
</dbReference>
<protein>
    <recommendedName>
        <fullName evidence="6">Pre-rRNA-processing protein</fullName>
    </recommendedName>
</protein>
<sequence>MPKATRKKKQQKAEDFKKVKLKVGKKKAPASNATDTSFTARAIVLSEQSIVADKSAQATNSRNQTLRELLTQLRHYSATTRREAVGGLAELIAMHGSVLRAELGPIVEGSVRLVVDSEAGVRRQLLRLYGDVLPAIPAGDLAPFVPLAAVFVCSAMTHILDDVRADAMRFLDLLTDVAPGPMAQHSARILPSLLSLLETTTPAPDAANGAAGGGGGGRAQVSARTALLTQGSRLGIMRSCRRYLAAYTGCAHAADADPLRFMGAAAEPSRPPGSRISDLYFCPDSPAPFGALNLFGELSGGRAESAVCAQSRAALDRLFPFLQATWAEESPVFAASTVAPGPSLELCTLALQILQTLWRAAYPGALPPDEKRLPAFLRRCMAAFPLGGGGVGSATSAGPGADEALLSLNVMLCELAALTGAAGAQFQARAIDFAVQAMGARHLQHPQFAELLPVAWRLAGAGDPDDAERLLAAAVQYGRACPVGSASKALCIRFLSRAIQDHWARAPVPGALSLAAPRLAALAAAWVQALPRLLWQLRDRNLDASAAAVDALRLAVQRTRLLDAAGLDALHAGLATLFCVSVPGKGAVHGPFRQYPPALQRAVLEAVGCLPAPPEALLAAARASLAELPLPLPPRVAAVAATVGVHAIGAGS</sequence>
<comment type="function">
    <text evidence="1 6">Component of the RIX1 complex required for processing of ITS2 sequences from 35S pre-rRNA.</text>
</comment>
<keyword evidence="10" id="KW-1185">Reference proteome</keyword>
<dbReference type="Proteomes" id="UP001140217">
    <property type="component" value="Unassembled WGS sequence"/>
</dbReference>
<dbReference type="InterPro" id="IPR024679">
    <property type="entry name" value="Ipi1_N"/>
</dbReference>
<feature type="domain" description="Pre-rRNA-processing protein Ipi1 N-terminal" evidence="7">
    <location>
        <begin position="140"/>
        <end position="243"/>
    </location>
</feature>
<evidence type="ECO:0000313" key="9">
    <source>
        <dbReference type="EMBL" id="KAJ2780991.1"/>
    </source>
</evidence>
<feature type="domain" description="TEX10-like TPR repeats" evidence="8">
    <location>
        <begin position="524"/>
        <end position="620"/>
    </location>
</feature>
<evidence type="ECO:0000256" key="3">
    <source>
        <dbReference type="ARBA" id="ARBA00004642"/>
    </source>
</evidence>
<evidence type="ECO:0000259" key="7">
    <source>
        <dbReference type="Pfam" id="PF12333"/>
    </source>
</evidence>
<evidence type="ECO:0000259" key="8">
    <source>
        <dbReference type="Pfam" id="PF25781"/>
    </source>
</evidence>
<dbReference type="SUPFAM" id="SSF48371">
    <property type="entry name" value="ARM repeat"/>
    <property type="match status" value="1"/>
</dbReference>
<keyword evidence="6" id="KW-0698">rRNA processing</keyword>
<organism evidence="9 10">
    <name type="scientific">Coemansia javaensis</name>
    <dbReference type="NCBI Taxonomy" id="2761396"/>
    <lineage>
        <taxon>Eukaryota</taxon>
        <taxon>Fungi</taxon>
        <taxon>Fungi incertae sedis</taxon>
        <taxon>Zoopagomycota</taxon>
        <taxon>Kickxellomycotina</taxon>
        <taxon>Kickxellomycetes</taxon>
        <taxon>Kickxellales</taxon>
        <taxon>Kickxellaceae</taxon>
        <taxon>Coemansia</taxon>
    </lineage>
</organism>
<comment type="caution">
    <text evidence="9">The sequence shown here is derived from an EMBL/GenBank/DDBJ whole genome shotgun (WGS) entry which is preliminary data.</text>
</comment>
<proteinExistence type="inferred from homology"/>
<gene>
    <name evidence="9" type="primary">IPI1</name>
    <name evidence="9" type="ORF">H4R18_003141</name>
</gene>
<evidence type="ECO:0000256" key="5">
    <source>
        <dbReference type="ARBA" id="ARBA00023242"/>
    </source>
</evidence>
<reference evidence="9" key="1">
    <citation type="submission" date="2022-07" db="EMBL/GenBank/DDBJ databases">
        <title>Phylogenomic reconstructions and comparative analyses of Kickxellomycotina fungi.</title>
        <authorList>
            <person name="Reynolds N.K."/>
            <person name="Stajich J.E."/>
            <person name="Barry K."/>
            <person name="Grigoriev I.V."/>
            <person name="Crous P."/>
            <person name="Smith M.E."/>
        </authorList>
    </citation>
    <scope>NUCLEOTIDE SEQUENCE</scope>
    <source>
        <strain evidence="9">NBRC 105414</strain>
    </source>
</reference>
<dbReference type="GO" id="GO:0006364">
    <property type="term" value="P:rRNA processing"/>
    <property type="evidence" value="ECO:0007669"/>
    <property type="project" value="UniProtKB-UniRule"/>
</dbReference>
<dbReference type="Gene3D" id="1.25.10.10">
    <property type="entry name" value="Leucine-rich Repeat Variant"/>
    <property type="match status" value="1"/>
</dbReference>
<accession>A0A9W8H7V1</accession>
<comment type="similarity">
    <text evidence="4 6">Belongs to the IPI1/TEX10 family.</text>
</comment>
<dbReference type="PANTHER" id="PTHR16056:SF2">
    <property type="entry name" value="TESTIS-EXPRESSED PROTEIN 10"/>
    <property type="match status" value="1"/>
</dbReference>
<comment type="subunit">
    <text evidence="6">Component of the RIX1 complex.</text>
</comment>
<comment type="subcellular location">
    <subcellularLocation>
        <location evidence="2">Nucleus</location>
        <location evidence="2">Nucleolus</location>
    </subcellularLocation>
    <subcellularLocation>
        <location evidence="3">Nucleus</location>
        <location evidence="3">Nucleoplasm</location>
    </subcellularLocation>
</comment>